<feature type="region of interest" description="Disordered" evidence="1">
    <location>
        <begin position="124"/>
        <end position="153"/>
    </location>
</feature>
<keyword evidence="3" id="KW-1185">Reference proteome</keyword>
<sequence length="315" mass="35778">MGSLMASRRRVSCWVTSIAAKVSVYNGLPTASEVVIGTKKFHVSGRKFTDELKEFDDQNLLPKYNDDQRIAFEGKEGISIAREKRTCQQYFYFLKWMFKECNLYESQKMCVGCQTASGLIDPAHPKPRLQSSSGTLWPASRTQSMLAEEEDHSTKSHSRACKFVRDVTAHPIKVAVFLNVLLVSRSYYEEAKSSNVKMEKTENGFGETQSTVESVFTKGPIFEEKRSSIPCPFKLWNLEVKLKVAEVLLLFRQEVSSIQIRSLLSLLSELLKTITEQFLNGFRYDASGDSTFFGRRLNPVMMTSGRIKKNGKSIR</sequence>
<organism evidence="2 3">
    <name type="scientific">Tanacetum coccineum</name>
    <dbReference type="NCBI Taxonomy" id="301880"/>
    <lineage>
        <taxon>Eukaryota</taxon>
        <taxon>Viridiplantae</taxon>
        <taxon>Streptophyta</taxon>
        <taxon>Embryophyta</taxon>
        <taxon>Tracheophyta</taxon>
        <taxon>Spermatophyta</taxon>
        <taxon>Magnoliopsida</taxon>
        <taxon>eudicotyledons</taxon>
        <taxon>Gunneridae</taxon>
        <taxon>Pentapetalae</taxon>
        <taxon>asterids</taxon>
        <taxon>campanulids</taxon>
        <taxon>Asterales</taxon>
        <taxon>Asteraceae</taxon>
        <taxon>Asteroideae</taxon>
        <taxon>Anthemideae</taxon>
        <taxon>Anthemidinae</taxon>
        <taxon>Tanacetum</taxon>
    </lineage>
</organism>
<protein>
    <submittedName>
        <fullName evidence="2">Uncharacterized protein</fullName>
    </submittedName>
</protein>
<evidence type="ECO:0000313" key="3">
    <source>
        <dbReference type="Proteomes" id="UP001151760"/>
    </source>
</evidence>
<evidence type="ECO:0000256" key="1">
    <source>
        <dbReference type="SAM" id="MobiDB-lite"/>
    </source>
</evidence>
<proteinExistence type="predicted"/>
<reference evidence="2" key="2">
    <citation type="submission" date="2022-01" db="EMBL/GenBank/DDBJ databases">
        <authorList>
            <person name="Yamashiro T."/>
            <person name="Shiraishi A."/>
            <person name="Satake H."/>
            <person name="Nakayama K."/>
        </authorList>
    </citation>
    <scope>NUCLEOTIDE SEQUENCE</scope>
</reference>
<accession>A0ABQ5J3L9</accession>
<dbReference type="EMBL" id="BQNB010021402">
    <property type="protein sequence ID" value="GJU06048.1"/>
    <property type="molecule type" value="Genomic_DNA"/>
</dbReference>
<name>A0ABQ5J3L9_9ASTR</name>
<feature type="compositionally biased region" description="Polar residues" evidence="1">
    <location>
        <begin position="129"/>
        <end position="145"/>
    </location>
</feature>
<evidence type="ECO:0000313" key="2">
    <source>
        <dbReference type="EMBL" id="GJU06048.1"/>
    </source>
</evidence>
<gene>
    <name evidence="2" type="ORF">Tco_1122478</name>
</gene>
<comment type="caution">
    <text evidence="2">The sequence shown here is derived from an EMBL/GenBank/DDBJ whole genome shotgun (WGS) entry which is preliminary data.</text>
</comment>
<reference evidence="2" key="1">
    <citation type="journal article" date="2022" name="Int. J. Mol. Sci.">
        <title>Draft Genome of Tanacetum Coccineum: Genomic Comparison of Closely Related Tanacetum-Family Plants.</title>
        <authorList>
            <person name="Yamashiro T."/>
            <person name="Shiraishi A."/>
            <person name="Nakayama K."/>
            <person name="Satake H."/>
        </authorList>
    </citation>
    <scope>NUCLEOTIDE SEQUENCE</scope>
</reference>
<dbReference type="Proteomes" id="UP001151760">
    <property type="component" value="Unassembled WGS sequence"/>
</dbReference>